<dbReference type="Proteomes" id="UP000809431">
    <property type="component" value="Unassembled WGS sequence"/>
</dbReference>
<proteinExistence type="predicted"/>
<dbReference type="EMBL" id="JAESND010000004">
    <property type="protein sequence ID" value="MBM3116151.1"/>
    <property type="molecule type" value="Genomic_DNA"/>
</dbReference>
<evidence type="ECO:0000256" key="1">
    <source>
        <dbReference type="SAM" id="SignalP"/>
    </source>
</evidence>
<sequence length="162" mass="16778">MKKLLAISLIALLAACSSLPTSFEKPKVSVAGIAVKDIGLFEQRFTLTLRVQNPNNVSVPVSGLNAKLEVNGKPIADGVSNASVTIPALGEATVPVDIVSNLGGLARLLKRGDGAAPSYRLYGKLFSPWKPGGIDFDQKGELPALGDILPAGEGTPPKSGTF</sequence>
<reference evidence="3 4" key="1">
    <citation type="submission" date="2021-01" db="EMBL/GenBank/DDBJ databases">
        <title>Draft Genome Sequence and Polyhydroxyalkanoate Biosynthetic Potential of Jeongeupia naejangsanensis Type Strain DSM 24253.</title>
        <authorList>
            <person name="Turrini P."/>
            <person name="Artuso I."/>
            <person name="Lugli G.A."/>
            <person name="Frangipani E."/>
            <person name="Ventura M."/>
            <person name="Visca P."/>
        </authorList>
    </citation>
    <scope>NUCLEOTIDE SEQUENCE [LARGE SCALE GENOMIC DNA]</scope>
    <source>
        <strain evidence="3 4">DSM 24253</strain>
    </source>
</reference>
<accession>A0ABS2BMC7</accession>
<organism evidence="3 4">
    <name type="scientific">Jeongeupia naejangsanensis</name>
    <dbReference type="NCBI Taxonomy" id="613195"/>
    <lineage>
        <taxon>Bacteria</taxon>
        <taxon>Pseudomonadati</taxon>
        <taxon>Pseudomonadota</taxon>
        <taxon>Betaproteobacteria</taxon>
        <taxon>Neisseriales</taxon>
        <taxon>Chitinibacteraceae</taxon>
        <taxon>Jeongeupia</taxon>
    </lineage>
</organism>
<protein>
    <submittedName>
        <fullName evidence="3">LEA type 2 family protein</fullName>
    </submittedName>
</protein>
<feature type="chain" id="PRO_5045204994" evidence="1">
    <location>
        <begin position="23"/>
        <end position="162"/>
    </location>
</feature>
<dbReference type="SMART" id="SM00769">
    <property type="entry name" value="WHy"/>
    <property type="match status" value="1"/>
</dbReference>
<keyword evidence="1" id="KW-0732">Signal</keyword>
<dbReference type="Pfam" id="PF03168">
    <property type="entry name" value="LEA_2"/>
    <property type="match status" value="1"/>
</dbReference>
<dbReference type="Gene3D" id="2.60.40.1820">
    <property type="match status" value="1"/>
</dbReference>
<feature type="domain" description="Water stress and hypersensitive response" evidence="2">
    <location>
        <begin position="28"/>
        <end position="143"/>
    </location>
</feature>
<feature type="signal peptide" evidence="1">
    <location>
        <begin position="1"/>
        <end position="22"/>
    </location>
</feature>
<keyword evidence="4" id="KW-1185">Reference proteome</keyword>
<dbReference type="SUPFAM" id="SSF117070">
    <property type="entry name" value="LEA14-like"/>
    <property type="match status" value="1"/>
</dbReference>
<dbReference type="InterPro" id="IPR013990">
    <property type="entry name" value="WHy-dom"/>
</dbReference>
<name>A0ABS2BMC7_9NEIS</name>
<comment type="caution">
    <text evidence="3">The sequence shown here is derived from an EMBL/GenBank/DDBJ whole genome shotgun (WGS) entry which is preliminary data.</text>
</comment>
<dbReference type="RefSeq" id="WP_203538270.1">
    <property type="nucleotide sequence ID" value="NZ_JAESND010000004.1"/>
</dbReference>
<evidence type="ECO:0000313" key="3">
    <source>
        <dbReference type="EMBL" id="MBM3116151.1"/>
    </source>
</evidence>
<evidence type="ECO:0000259" key="2">
    <source>
        <dbReference type="SMART" id="SM00769"/>
    </source>
</evidence>
<dbReference type="InterPro" id="IPR004864">
    <property type="entry name" value="LEA_2"/>
</dbReference>
<evidence type="ECO:0000313" key="4">
    <source>
        <dbReference type="Proteomes" id="UP000809431"/>
    </source>
</evidence>
<gene>
    <name evidence="3" type="ORF">JMJ54_09920</name>
</gene>
<dbReference type="PROSITE" id="PS51257">
    <property type="entry name" value="PROKAR_LIPOPROTEIN"/>
    <property type="match status" value="1"/>
</dbReference>